<protein>
    <submittedName>
        <fullName evidence="1">Uncharacterized protein</fullName>
    </submittedName>
</protein>
<dbReference type="RefSeq" id="WP_213499808.1">
    <property type="nucleotide sequence ID" value="NZ_CP074694.1"/>
</dbReference>
<gene>
    <name evidence="1" type="ORF">KIH39_12225</name>
</gene>
<dbReference type="AlphaFoldDB" id="A0A8E6BA95"/>
<dbReference type="Proteomes" id="UP000676194">
    <property type="component" value="Chromosome"/>
</dbReference>
<evidence type="ECO:0000313" key="2">
    <source>
        <dbReference type="Proteomes" id="UP000676194"/>
    </source>
</evidence>
<reference evidence="1" key="1">
    <citation type="submission" date="2021-05" db="EMBL/GenBank/DDBJ databases">
        <title>Complete genome sequence of the cellulolytic planctomycete Telmatocola sphagniphila SP2T and characterization of the first cellulase from planctomycetes.</title>
        <authorList>
            <person name="Rakitin A.L."/>
            <person name="Beletsky A.V."/>
            <person name="Naumoff D.G."/>
            <person name="Kulichevskaya I.S."/>
            <person name="Mardanov A.V."/>
            <person name="Ravin N.V."/>
            <person name="Dedysh S.N."/>
        </authorList>
    </citation>
    <scope>NUCLEOTIDE SEQUENCE</scope>
    <source>
        <strain evidence="1">SP2T</strain>
    </source>
</reference>
<keyword evidence="2" id="KW-1185">Reference proteome</keyword>
<organism evidence="1 2">
    <name type="scientific">Telmatocola sphagniphila</name>
    <dbReference type="NCBI Taxonomy" id="1123043"/>
    <lineage>
        <taxon>Bacteria</taxon>
        <taxon>Pseudomonadati</taxon>
        <taxon>Planctomycetota</taxon>
        <taxon>Planctomycetia</taxon>
        <taxon>Gemmatales</taxon>
        <taxon>Gemmataceae</taxon>
    </lineage>
</organism>
<dbReference type="KEGG" id="tsph:KIH39_12225"/>
<evidence type="ECO:0000313" key="1">
    <source>
        <dbReference type="EMBL" id="QVL34636.1"/>
    </source>
</evidence>
<dbReference type="EMBL" id="CP074694">
    <property type="protein sequence ID" value="QVL34636.1"/>
    <property type="molecule type" value="Genomic_DNA"/>
</dbReference>
<accession>A0A8E6BA95</accession>
<proteinExistence type="predicted"/>
<name>A0A8E6BA95_9BACT</name>
<sequence>MKKSEAFRLAVEALGIEAPIGDIVDHMKEKFNVEIDKNMASTYRSNFKKKLGVSGTLRKPAAKSSTNSNDALDFMTTIRDWERKLSPEMIQKLVNVMYQG</sequence>